<dbReference type="AlphaFoldDB" id="A0A7Y9G6Z9"/>
<reference evidence="3 4" key="1">
    <citation type="submission" date="2020-07" db="EMBL/GenBank/DDBJ databases">
        <title>Sequencing the genomes of 1000 actinobacteria strains.</title>
        <authorList>
            <person name="Klenk H.-P."/>
        </authorList>
    </citation>
    <scope>NUCLEOTIDE SEQUENCE [LARGE SCALE GENOMIC DNA]</scope>
    <source>
        <strain evidence="3 4">DSM 43461</strain>
    </source>
</reference>
<keyword evidence="1" id="KW-1133">Transmembrane helix</keyword>
<gene>
    <name evidence="3" type="ORF">BJ999_001332</name>
</gene>
<organism evidence="3 4">
    <name type="scientific">Actinomadura citrea</name>
    <dbReference type="NCBI Taxonomy" id="46158"/>
    <lineage>
        <taxon>Bacteria</taxon>
        <taxon>Bacillati</taxon>
        <taxon>Actinomycetota</taxon>
        <taxon>Actinomycetes</taxon>
        <taxon>Streptosporangiales</taxon>
        <taxon>Thermomonosporaceae</taxon>
        <taxon>Actinomadura</taxon>
    </lineage>
</organism>
<dbReference type="Pfam" id="PF14317">
    <property type="entry name" value="YcxB"/>
    <property type="match status" value="1"/>
</dbReference>
<accession>A0A7Y9G6Z9</accession>
<protein>
    <recommendedName>
        <fullName evidence="2">YcxB-like C-terminal domain-containing protein</fullName>
    </recommendedName>
</protein>
<proteinExistence type="predicted"/>
<comment type="caution">
    <text evidence="3">The sequence shown here is derived from an EMBL/GenBank/DDBJ whole genome shotgun (WGS) entry which is preliminary data.</text>
</comment>
<feature type="transmembrane region" description="Helical" evidence="1">
    <location>
        <begin position="52"/>
        <end position="71"/>
    </location>
</feature>
<evidence type="ECO:0000313" key="3">
    <source>
        <dbReference type="EMBL" id="NYE11036.1"/>
    </source>
</evidence>
<dbReference type="RefSeq" id="WP_179832477.1">
    <property type="nucleotide sequence ID" value="NZ_BMRD01000030.1"/>
</dbReference>
<feature type="transmembrane region" description="Helical" evidence="1">
    <location>
        <begin position="26"/>
        <end position="46"/>
    </location>
</feature>
<dbReference type="EMBL" id="JACCBT010000001">
    <property type="protein sequence ID" value="NYE11036.1"/>
    <property type="molecule type" value="Genomic_DNA"/>
</dbReference>
<dbReference type="Proteomes" id="UP000591272">
    <property type="component" value="Unassembled WGS sequence"/>
</dbReference>
<name>A0A7Y9G6Z9_9ACTN</name>
<sequence length="161" mass="17612">MDITVQYEPTTDEVVRAFSQGLRRQLTAVYAVLVAVLIVGASVMFVTDNPAMGIGMLVASVLGPLAGNWWLRKRARQQLSFLCVPTTVRVTDDGYDCRTDESTTTMRWTMFSNVISTPEFWLLFVNKQPAAFLPRAAFDAAQQAEIDGFLAARGSVGVGDG</sequence>
<keyword evidence="1" id="KW-0812">Transmembrane</keyword>
<evidence type="ECO:0000259" key="2">
    <source>
        <dbReference type="Pfam" id="PF14317"/>
    </source>
</evidence>
<dbReference type="InterPro" id="IPR025588">
    <property type="entry name" value="YcxB-like_C"/>
</dbReference>
<feature type="domain" description="YcxB-like C-terminal" evidence="2">
    <location>
        <begin position="91"/>
        <end position="150"/>
    </location>
</feature>
<evidence type="ECO:0000256" key="1">
    <source>
        <dbReference type="SAM" id="Phobius"/>
    </source>
</evidence>
<keyword evidence="4" id="KW-1185">Reference proteome</keyword>
<evidence type="ECO:0000313" key="4">
    <source>
        <dbReference type="Proteomes" id="UP000591272"/>
    </source>
</evidence>
<keyword evidence="1" id="KW-0472">Membrane</keyword>